<feature type="coiled-coil region" evidence="1">
    <location>
        <begin position="156"/>
        <end position="204"/>
    </location>
</feature>
<sequence length="331" mass="38337">MEIDMKDLLEEKFEDDPLRREIKINKLENDLYTDSILSMHPDTTYSTVEAGDIIGRKDSTLRNYFRTELLEYIGPDKFGKYYRLDYISVFKLHMILLLVEKANKSTSDLAYFCGLAPLVSTGNNKRNGQGNNSNTPSTNNNQMLQEMDQLKRIMFIQTLRAKLADEKSSLTNLEVKISNTQREIDSLEKNIELATLKHQNEKVERKYHRMLDYSLKNTVAKNTGTQKWSLKNLFKGPESSGEIDVDKVMKEAVEIANNEREEEANKEIEQNKQLLEEKKKSIEVLNDNLQQQKEKVADAERKMIDYQKNPDQLSSEHLSQLLLSDSSTQQE</sequence>
<organism evidence="3 4">
    <name type="scientific">Terrihalobacillus insolitus</name>
    <dbReference type="NCBI Taxonomy" id="2950438"/>
    <lineage>
        <taxon>Bacteria</taxon>
        <taxon>Bacillati</taxon>
        <taxon>Bacillota</taxon>
        <taxon>Bacilli</taxon>
        <taxon>Bacillales</taxon>
        <taxon>Bacillaceae</taxon>
        <taxon>Terrihalobacillus</taxon>
    </lineage>
</organism>
<evidence type="ECO:0000256" key="2">
    <source>
        <dbReference type="SAM" id="MobiDB-lite"/>
    </source>
</evidence>
<feature type="region of interest" description="Disordered" evidence="2">
    <location>
        <begin position="309"/>
        <end position="331"/>
    </location>
</feature>
<keyword evidence="4" id="KW-1185">Reference proteome</keyword>
<dbReference type="EMBL" id="JAMQKB010000005">
    <property type="protein sequence ID" value="MDC3424292.1"/>
    <property type="molecule type" value="Genomic_DNA"/>
</dbReference>
<keyword evidence="1" id="KW-0175">Coiled coil</keyword>
<proteinExistence type="predicted"/>
<comment type="caution">
    <text evidence="3">The sequence shown here is derived from an EMBL/GenBank/DDBJ whole genome shotgun (WGS) entry which is preliminary data.</text>
</comment>
<evidence type="ECO:0000313" key="3">
    <source>
        <dbReference type="EMBL" id="MDC3424292.1"/>
    </source>
</evidence>
<dbReference type="AlphaFoldDB" id="A0A9X3WR02"/>
<gene>
    <name evidence="3" type="ORF">NC797_07190</name>
</gene>
<name>A0A9X3WR02_9BACI</name>
<evidence type="ECO:0000313" key="4">
    <source>
        <dbReference type="Proteomes" id="UP001145050"/>
    </source>
</evidence>
<feature type="compositionally biased region" description="Low complexity" evidence="2">
    <location>
        <begin position="312"/>
        <end position="331"/>
    </location>
</feature>
<feature type="coiled-coil region" evidence="1">
    <location>
        <begin position="257"/>
        <end position="309"/>
    </location>
</feature>
<dbReference type="Proteomes" id="UP001145050">
    <property type="component" value="Unassembled WGS sequence"/>
</dbReference>
<accession>A0A9X3WR02</accession>
<evidence type="ECO:0000256" key="1">
    <source>
        <dbReference type="SAM" id="Coils"/>
    </source>
</evidence>
<reference evidence="3" key="1">
    <citation type="submission" date="2022-06" db="EMBL/GenBank/DDBJ databases">
        <title>Aquibacillus sp. a new bacterium isolated from soil saline samples.</title>
        <authorList>
            <person name="Galisteo C."/>
            <person name="De La Haba R."/>
            <person name="Sanchez-Porro C."/>
            <person name="Ventosa A."/>
        </authorList>
    </citation>
    <scope>NUCLEOTIDE SEQUENCE</scope>
    <source>
        <strain evidence="3">3ASR75-11</strain>
    </source>
</reference>
<dbReference type="RefSeq" id="WP_272436097.1">
    <property type="nucleotide sequence ID" value="NZ_JAMQKB010000005.1"/>
</dbReference>
<protein>
    <submittedName>
        <fullName evidence="3">Uncharacterized protein</fullName>
    </submittedName>
</protein>